<comment type="similarity">
    <text evidence="2">Belongs to the FliJ family.</text>
</comment>
<sequence length="155" mass="17776">MPDARRFHPRARRLLPIWQQAQRAEQQALAAWGRLQQQQLQELQQQQQLEGYAGDYRQQLAAPGAAALSGANVQNLLGFLSQVEQAANRQAEQLAQLDDRIRRARDFYLGLKAKSDSLARLMDKLDQEFHSQAAQAEQRQADEWSTRQACQPVRR</sequence>
<dbReference type="Gene3D" id="1.10.287.1700">
    <property type="match status" value="1"/>
</dbReference>
<keyword evidence="12" id="KW-0969">Cilium</keyword>
<dbReference type="EMBL" id="JBBKTX010000010">
    <property type="protein sequence ID" value="MFK4752687.1"/>
    <property type="molecule type" value="Genomic_DNA"/>
</dbReference>
<evidence type="ECO:0000256" key="6">
    <source>
        <dbReference type="ARBA" id="ARBA00022500"/>
    </source>
</evidence>
<evidence type="ECO:0000313" key="12">
    <source>
        <dbReference type="EMBL" id="MFK4752687.1"/>
    </source>
</evidence>
<dbReference type="InterPro" id="IPR052570">
    <property type="entry name" value="FliJ"/>
</dbReference>
<dbReference type="RefSeq" id="WP_416205886.1">
    <property type="nucleotide sequence ID" value="NZ_JBBKTX010000010.1"/>
</dbReference>
<evidence type="ECO:0000256" key="1">
    <source>
        <dbReference type="ARBA" id="ARBA00004413"/>
    </source>
</evidence>
<keyword evidence="8" id="KW-0653">Protein transport</keyword>
<organism evidence="12 13">
    <name type="scientific">Oceanobacter antarcticus</name>
    <dbReference type="NCBI Taxonomy" id="3133425"/>
    <lineage>
        <taxon>Bacteria</taxon>
        <taxon>Pseudomonadati</taxon>
        <taxon>Pseudomonadota</taxon>
        <taxon>Gammaproteobacteria</taxon>
        <taxon>Oceanospirillales</taxon>
        <taxon>Oceanospirillaceae</taxon>
        <taxon>Oceanobacter</taxon>
    </lineage>
</organism>
<evidence type="ECO:0000256" key="4">
    <source>
        <dbReference type="ARBA" id="ARBA00022448"/>
    </source>
</evidence>
<keyword evidence="5" id="KW-1003">Cell membrane</keyword>
<proteinExistence type="inferred from homology"/>
<keyword evidence="7" id="KW-1005">Bacterial flagellum biogenesis</keyword>
<keyword evidence="4" id="KW-0813">Transport</keyword>
<evidence type="ECO:0000256" key="3">
    <source>
        <dbReference type="ARBA" id="ARBA00020392"/>
    </source>
</evidence>
<keyword evidence="13" id="KW-1185">Reference proteome</keyword>
<evidence type="ECO:0000256" key="2">
    <source>
        <dbReference type="ARBA" id="ARBA00010004"/>
    </source>
</evidence>
<dbReference type="PANTHER" id="PTHR38786:SF1">
    <property type="entry name" value="FLAGELLAR FLIJ PROTEIN"/>
    <property type="match status" value="1"/>
</dbReference>
<keyword evidence="9" id="KW-0472">Membrane</keyword>
<accession>A0ABW8NIC0</accession>
<reference evidence="12 13" key="1">
    <citation type="submission" date="2024-03" db="EMBL/GenBank/DDBJ databases">
        <title>High-quality draft genome sequence of Oceanobacter sp. wDCs-4.</title>
        <authorList>
            <person name="Dong C."/>
        </authorList>
    </citation>
    <scope>NUCLEOTIDE SEQUENCE [LARGE SCALE GENOMIC DNA]</scope>
    <source>
        <strain evidence="13">wDCs-4</strain>
    </source>
</reference>
<evidence type="ECO:0000256" key="9">
    <source>
        <dbReference type="ARBA" id="ARBA00023136"/>
    </source>
</evidence>
<dbReference type="PANTHER" id="PTHR38786">
    <property type="entry name" value="FLAGELLAR FLIJ PROTEIN"/>
    <property type="match status" value="1"/>
</dbReference>
<evidence type="ECO:0000256" key="11">
    <source>
        <dbReference type="SAM" id="MobiDB-lite"/>
    </source>
</evidence>
<comment type="caution">
    <text evidence="12">The sequence shown here is derived from an EMBL/GenBank/DDBJ whole genome shotgun (WGS) entry which is preliminary data.</text>
</comment>
<evidence type="ECO:0000256" key="8">
    <source>
        <dbReference type="ARBA" id="ARBA00022927"/>
    </source>
</evidence>
<evidence type="ECO:0000256" key="5">
    <source>
        <dbReference type="ARBA" id="ARBA00022475"/>
    </source>
</evidence>
<evidence type="ECO:0000256" key="10">
    <source>
        <dbReference type="ARBA" id="ARBA00023225"/>
    </source>
</evidence>
<dbReference type="Proteomes" id="UP001620597">
    <property type="component" value="Unassembled WGS sequence"/>
</dbReference>
<keyword evidence="12" id="KW-0282">Flagellum</keyword>
<gene>
    <name evidence="12" type="ORF">WG929_09745</name>
</gene>
<protein>
    <recommendedName>
        <fullName evidence="3">Flagellar FliJ protein</fullName>
    </recommendedName>
</protein>
<comment type="subcellular location">
    <subcellularLocation>
        <location evidence="1">Cell membrane</location>
        <topology evidence="1">Peripheral membrane protein</topology>
        <orientation evidence="1">Cytoplasmic side</orientation>
    </subcellularLocation>
</comment>
<name>A0ABW8NIC0_9GAMM</name>
<dbReference type="Pfam" id="PF02050">
    <property type="entry name" value="FliJ"/>
    <property type="match status" value="1"/>
</dbReference>
<evidence type="ECO:0000313" key="13">
    <source>
        <dbReference type="Proteomes" id="UP001620597"/>
    </source>
</evidence>
<dbReference type="InterPro" id="IPR053716">
    <property type="entry name" value="Flag_assembly_chemotaxis_eff"/>
</dbReference>
<keyword evidence="12" id="KW-0966">Cell projection</keyword>
<dbReference type="InterPro" id="IPR012823">
    <property type="entry name" value="Flagell_FliJ"/>
</dbReference>
<feature type="region of interest" description="Disordered" evidence="11">
    <location>
        <begin position="132"/>
        <end position="155"/>
    </location>
</feature>
<keyword evidence="10" id="KW-1006">Bacterial flagellum protein export</keyword>
<evidence type="ECO:0000256" key="7">
    <source>
        <dbReference type="ARBA" id="ARBA00022795"/>
    </source>
</evidence>
<keyword evidence="6" id="KW-0145">Chemotaxis</keyword>